<feature type="compositionally biased region" description="Low complexity" evidence="1">
    <location>
        <begin position="552"/>
        <end position="563"/>
    </location>
</feature>
<feature type="region of interest" description="Disordered" evidence="1">
    <location>
        <begin position="505"/>
        <end position="563"/>
    </location>
</feature>
<comment type="caution">
    <text evidence="2">The sequence shown here is derived from an EMBL/GenBank/DDBJ whole genome shotgun (WGS) entry which is preliminary data.</text>
</comment>
<feature type="compositionally biased region" description="Low complexity" evidence="1">
    <location>
        <begin position="363"/>
        <end position="377"/>
    </location>
</feature>
<feature type="compositionally biased region" description="Polar residues" evidence="1">
    <location>
        <begin position="26"/>
        <end position="44"/>
    </location>
</feature>
<feature type="compositionally biased region" description="Low complexity" evidence="1">
    <location>
        <begin position="505"/>
        <end position="515"/>
    </location>
</feature>
<organism evidence="2 3">
    <name type="scientific">Hamiltosporidium magnivora</name>
    <dbReference type="NCBI Taxonomy" id="148818"/>
    <lineage>
        <taxon>Eukaryota</taxon>
        <taxon>Fungi</taxon>
        <taxon>Fungi incertae sedis</taxon>
        <taxon>Microsporidia</taxon>
        <taxon>Dubosqiidae</taxon>
        <taxon>Hamiltosporidium</taxon>
    </lineage>
</organism>
<feature type="compositionally biased region" description="Basic and acidic residues" evidence="1">
    <location>
        <begin position="326"/>
        <end position="339"/>
    </location>
</feature>
<feature type="region of interest" description="Disordered" evidence="1">
    <location>
        <begin position="326"/>
        <end position="388"/>
    </location>
</feature>
<feature type="compositionally biased region" description="Polar residues" evidence="1">
    <location>
        <begin position="378"/>
        <end position="388"/>
    </location>
</feature>
<dbReference type="AlphaFoldDB" id="A0A4Q9KTK6"/>
<feature type="region of interest" description="Disordered" evidence="1">
    <location>
        <begin position="16"/>
        <end position="44"/>
    </location>
</feature>
<dbReference type="VEuPathDB" id="MicrosporidiaDB:CWI36_3250p0010"/>
<accession>A0A4Q9KTK6</accession>
<feature type="non-terminal residue" evidence="2">
    <location>
        <position position="1"/>
    </location>
</feature>
<feature type="non-terminal residue" evidence="2">
    <location>
        <position position="638"/>
    </location>
</feature>
<feature type="compositionally biased region" description="Basic and acidic residues" evidence="1">
    <location>
        <begin position="352"/>
        <end position="362"/>
    </location>
</feature>
<evidence type="ECO:0000313" key="2">
    <source>
        <dbReference type="EMBL" id="TBT98123.1"/>
    </source>
</evidence>
<proteinExistence type="predicted"/>
<reference evidence="2 3" key="1">
    <citation type="submission" date="2017-12" db="EMBL/GenBank/DDBJ databases">
        <authorList>
            <person name="Pombert J.-F."/>
            <person name="Haag K.L."/>
            <person name="Ebert D."/>
        </authorList>
    </citation>
    <scope>NUCLEOTIDE SEQUENCE [LARGE SCALE GENOMIC DNA]</scope>
    <source>
        <strain evidence="2">IL-BN-2</strain>
    </source>
</reference>
<name>A0A4Q9KTK6_9MICR</name>
<dbReference type="EMBL" id="PIXR01002575">
    <property type="protein sequence ID" value="TBT98123.1"/>
    <property type="molecule type" value="Genomic_DNA"/>
</dbReference>
<gene>
    <name evidence="2" type="ORF">CWI39_2575p0010</name>
</gene>
<protein>
    <submittedName>
        <fullName evidence="2">Uncharacterized protein</fullName>
    </submittedName>
</protein>
<dbReference type="Proteomes" id="UP000293045">
    <property type="component" value="Unassembled WGS sequence"/>
</dbReference>
<dbReference type="VEuPathDB" id="MicrosporidiaDB:CWI39_2575p0010"/>
<sequence length="638" mass="71209">IDKGSKQQGVIDKGTGLEGVIDKGSKQQGVNDSTNTLHPFNNSTNYHPSSTITSTVILNTFTSILYMSPLNINNTLEWLLSTFNTSTLLNIYEILLTAYEECNNYKDKCIVESFRDKCKCSVCSNKDSSMLEGSYRDSNYKGVSDRSMIEGVNIRSTNYKGVSDKSMIEGVNIRSTNYKGFSDKDSNYKGVNTNSSNYKGFNTSTDTLHPLNNSTNTLHPLNNSTNTLNPLNDSNSNYKGVSNSTDIINPLNTITTYIPFTGIKEFSNNNIYTLITFIYKNIIITPYLDKLFITLYSRIYNYTYKVYIPKNIKYILRVYKGSRNSSDKNLIDNTSDRNLLDNSSNNTPLDNTSDKTLIDKGSNKTPLPTSSNTNTPLDNSSNTNTPLLTSKKINTPLVNSSDTNTPLLNSTNTNTPTTNNLIPFISHIITYLDTNTIITLLINYIYKLKVNPCNCYEDLYFYFNKYFYKNIKRYPLSSNKYKEIKGLYYIVKGYIENNIDVSDNNRVSDNSVSDNRVSDNRVGDIGDSVSDIGDNSVSDSSVSDNRVGDIGDNSVSDNRVSDNSDSNTLICIAITLSNILNIKSTFIEEYKVEGVSNKNKEYKGVSSIISKFEGISVVECDSIKGSSNYKGDNDSIKG</sequence>
<evidence type="ECO:0000313" key="3">
    <source>
        <dbReference type="Proteomes" id="UP000293045"/>
    </source>
</evidence>
<feature type="compositionally biased region" description="Low complexity" evidence="1">
    <location>
        <begin position="525"/>
        <end position="545"/>
    </location>
</feature>
<evidence type="ECO:0000256" key="1">
    <source>
        <dbReference type="SAM" id="MobiDB-lite"/>
    </source>
</evidence>